<sequence>MATEPAGAVWWHQSVPAVAYAPTLAGTLQAPHLPLSSPSPPPTAFPALAAPGMAVAADMASAAALTRFFSMPLPAAMPPGAVGMATAPGPGRPSPVPVPGPGPGQAQIWAPTPVPAPGLATAKAGAKAGRGGGAAAAAPPVVSHSSVEKQRRDRINSLIDQLRELVPPEHPLPTSTAALSAAEAEARRPKHTVLADTIALLKHLQQLEVCGPAQAGPASIAAAGAQPHATQPPHRGASAVGAAGSRGGAWSPGGADASPQGQRPASPSPGPGAAAGPSTGAGAAPGPCVRVEAGPTADCYYVRVRCPDRKGLLVDIMDTLRRLPLEVRTASITTANGMVRDVFEVRPDDPAATSTEVLQAQLQAALFGSGQTGVHAGGKRTRG</sequence>
<evidence type="ECO:0000256" key="2">
    <source>
        <dbReference type="ARBA" id="ARBA00023125"/>
    </source>
</evidence>
<dbReference type="InterPro" id="IPR054502">
    <property type="entry name" value="bHLH-TF_ACT-like_plant"/>
</dbReference>
<dbReference type="GO" id="GO:0046983">
    <property type="term" value="F:protein dimerization activity"/>
    <property type="evidence" value="ECO:0007669"/>
    <property type="project" value="InterPro"/>
</dbReference>
<name>A0A835YAW2_9CHLO</name>
<dbReference type="InterPro" id="IPR045865">
    <property type="entry name" value="ACT-like_dom_sf"/>
</dbReference>
<dbReference type="SMART" id="SM00353">
    <property type="entry name" value="HLH"/>
    <property type="match status" value="1"/>
</dbReference>
<reference evidence="7" key="1">
    <citation type="journal article" date="2020" name="bioRxiv">
        <title>Comparative genomics of Chlamydomonas.</title>
        <authorList>
            <person name="Craig R.J."/>
            <person name="Hasan A.R."/>
            <person name="Ness R.W."/>
            <person name="Keightley P.D."/>
        </authorList>
    </citation>
    <scope>NUCLEOTIDE SEQUENCE</scope>
    <source>
        <strain evidence="7">CCAP 11/70</strain>
    </source>
</reference>
<protein>
    <recommendedName>
        <fullName evidence="9">BHLH domain-containing protein</fullName>
    </recommendedName>
</protein>
<dbReference type="Pfam" id="PF00010">
    <property type="entry name" value="HLH"/>
    <property type="match status" value="1"/>
</dbReference>
<evidence type="ECO:0000313" key="7">
    <source>
        <dbReference type="EMBL" id="KAG2499246.1"/>
    </source>
</evidence>
<dbReference type="InterPro" id="IPR045847">
    <property type="entry name" value="AIG1-like"/>
</dbReference>
<dbReference type="OrthoDB" id="515240at2759"/>
<dbReference type="PANTHER" id="PTHR45844:SF2">
    <property type="entry name" value="TRANSCRIPTION FACTOR BHLH30"/>
    <property type="match status" value="1"/>
</dbReference>
<dbReference type="PANTHER" id="PTHR45844">
    <property type="entry name" value="TRANSCRIPTION FACTOR BHLH30"/>
    <property type="match status" value="1"/>
</dbReference>
<evidence type="ECO:0000256" key="3">
    <source>
        <dbReference type="ARBA" id="ARBA00023242"/>
    </source>
</evidence>
<feature type="domain" description="BHLH" evidence="5">
    <location>
        <begin position="139"/>
        <end position="204"/>
    </location>
</feature>
<dbReference type="Proteomes" id="UP000612055">
    <property type="component" value="Unassembled WGS sequence"/>
</dbReference>
<evidence type="ECO:0000259" key="6">
    <source>
        <dbReference type="PROSITE" id="PS51671"/>
    </source>
</evidence>
<dbReference type="GO" id="GO:0003677">
    <property type="term" value="F:DNA binding"/>
    <property type="evidence" value="ECO:0007669"/>
    <property type="project" value="UniProtKB-KW"/>
</dbReference>
<keyword evidence="3" id="KW-0539">Nucleus</keyword>
<feature type="region of interest" description="Disordered" evidence="4">
    <location>
        <begin position="123"/>
        <end position="150"/>
    </location>
</feature>
<evidence type="ECO:0000259" key="5">
    <source>
        <dbReference type="PROSITE" id="PS50888"/>
    </source>
</evidence>
<dbReference type="AlphaFoldDB" id="A0A835YAW2"/>
<dbReference type="InterPro" id="IPR011598">
    <property type="entry name" value="bHLH_dom"/>
</dbReference>
<dbReference type="InterPro" id="IPR002912">
    <property type="entry name" value="ACT_dom"/>
</dbReference>
<dbReference type="Gene3D" id="4.10.280.10">
    <property type="entry name" value="Helix-loop-helix DNA-binding domain"/>
    <property type="match status" value="1"/>
</dbReference>
<evidence type="ECO:0008006" key="9">
    <source>
        <dbReference type="Google" id="ProtNLM"/>
    </source>
</evidence>
<dbReference type="PROSITE" id="PS50888">
    <property type="entry name" value="BHLH"/>
    <property type="match status" value="1"/>
</dbReference>
<gene>
    <name evidence="7" type="ORF">HYH03_002825</name>
</gene>
<keyword evidence="8" id="KW-1185">Reference proteome</keyword>
<organism evidence="7 8">
    <name type="scientific">Edaphochlamys debaryana</name>
    <dbReference type="NCBI Taxonomy" id="47281"/>
    <lineage>
        <taxon>Eukaryota</taxon>
        <taxon>Viridiplantae</taxon>
        <taxon>Chlorophyta</taxon>
        <taxon>core chlorophytes</taxon>
        <taxon>Chlorophyceae</taxon>
        <taxon>CS clade</taxon>
        <taxon>Chlamydomonadales</taxon>
        <taxon>Chlamydomonadales incertae sedis</taxon>
        <taxon>Edaphochlamys</taxon>
    </lineage>
</organism>
<feature type="region of interest" description="Disordered" evidence="4">
    <location>
        <begin position="223"/>
        <end position="284"/>
    </location>
</feature>
<comment type="caution">
    <text evidence="7">The sequence shown here is derived from an EMBL/GenBank/DDBJ whole genome shotgun (WGS) entry which is preliminary data.</text>
</comment>
<dbReference type="InterPro" id="IPR036638">
    <property type="entry name" value="HLH_DNA-bd_sf"/>
</dbReference>
<evidence type="ECO:0000256" key="4">
    <source>
        <dbReference type="SAM" id="MobiDB-lite"/>
    </source>
</evidence>
<dbReference type="SUPFAM" id="SSF47459">
    <property type="entry name" value="HLH, helix-loop-helix DNA-binding domain"/>
    <property type="match status" value="1"/>
</dbReference>
<evidence type="ECO:0000256" key="1">
    <source>
        <dbReference type="ARBA" id="ARBA00004123"/>
    </source>
</evidence>
<dbReference type="GO" id="GO:0005634">
    <property type="term" value="C:nucleus"/>
    <property type="evidence" value="ECO:0007669"/>
    <property type="project" value="UniProtKB-SubCell"/>
</dbReference>
<evidence type="ECO:0000313" key="8">
    <source>
        <dbReference type="Proteomes" id="UP000612055"/>
    </source>
</evidence>
<feature type="compositionally biased region" description="Low complexity" evidence="4">
    <location>
        <begin position="252"/>
        <end position="284"/>
    </location>
</feature>
<feature type="domain" description="ACT" evidence="6">
    <location>
        <begin position="301"/>
        <end position="371"/>
    </location>
</feature>
<comment type="subcellular location">
    <subcellularLocation>
        <location evidence="1">Nucleus</location>
    </subcellularLocation>
</comment>
<dbReference type="SUPFAM" id="SSF55021">
    <property type="entry name" value="ACT-like"/>
    <property type="match status" value="1"/>
</dbReference>
<dbReference type="EMBL" id="JAEHOE010000007">
    <property type="protein sequence ID" value="KAG2499246.1"/>
    <property type="molecule type" value="Genomic_DNA"/>
</dbReference>
<dbReference type="PROSITE" id="PS51671">
    <property type="entry name" value="ACT"/>
    <property type="match status" value="1"/>
</dbReference>
<dbReference type="GO" id="GO:0003700">
    <property type="term" value="F:DNA-binding transcription factor activity"/>
    <property type="evidence" value="ECO:0007669"/>
    <property type="project" value="InterPro"/>
</dbReference>
<accession>A0A835YAW2</accession>
<proteinExistence type="predicted"/>
<keyword evidence="2" id="KW-0238">DNA-binding</keyword>
<dbReference type="Pfam" id="PF22754">
    <property type="entry name" value="bHLH-TF_ACT-like_plant"/>
    <property type="match status" value="1"/>
</dbReference>